<proteinExistence type="predicted"/>
<name>X1CYU7_9ZZZZ</name>
<dbReference type="EMBL" id="BART01019938">
    <property type="protein sequence ID" value="GAG98072.1"/>
    <property type="molecule type" value="Genomic_DNA"/>
</dbReference>
<evidence type="ECO:0008006" key="2">
    <source>
        <dbReference type="Google" id="ProtNLM"/>
    </source>
</evidence>
<gene>
    <name evidence="1" type="ORF">S01H4_37160</name>
</gene>
<sequence length="145" mass="16919">MKARLFLLVIFACLLIGMLSGCTTLKSTGVPEIDFINKLVNNSLEPPVYYDMNNGHLIELIAFYIYYMYISEKSLIVIVQNRFTNQFYFDESSLKDYRVILTDEGPEAYTSKLHNSLKEKGLEEIFKVYPFHEPKSIFDLYDTRT</sequence>
<protein>
    <recommendedName>
        <fullName evidence="2">Lipoprotein</fullName>
    </recommendedName>
</protein>
<accession>X1CYU7</accession>
<dbReference type="AlphaFoldDB" id="X1CYU7"/>
<dbReference type="PROSITE" id="PS51257">
    <property type="entry name" value="PROKAR_LIPOPROTEIN"/>
    <property type="match status" value="1"/>
</dbReference>
<reference evidence="1" key="1">
    <citation type="journal article" date="2014" name="Front. Microbiol.">
        <title>High frequency of phylogenetically diverse reductive dehalogenase-homologous genes in deep subseafloor sedimentary metagenomes.</title>
        <authorList>
            <person name="Kawai M."/>
            <person name="Futagami T."/>
            <person name="Toyoda A."/>
            <person name="Takaki Y."/>
            <person name="Nishi S."/>
            <person name="Hori S."/>
            <person name="Arai W."/>
            <person name="Tsubouchi T."/>
            <person name="Morono Y."/>
            <person name="Uchiyama I."/>
            <person name="Ito T."/>
            <person name="Fujiyama A."/>
            <person name="Inagaki F."/>
            <person name="Takami H."/>
        </authorList>
    </citation>
    <scope>NUCLEOTIDE SEQUENCE</scope>
    <source>
        <strain evidence="1">Expedition CK06-06</strain>
    </source>
</reference>
<organism evidence="1">
    <name type="scientific">marine sediment metagenome</name>
    <dbReference type="NCBI Taxonomy" id="412755"/>
    <lineage>
        <taxon>unclassified sequences</taxon>
        <taxon>metagenomes</taxon>
        <taxon>ecological metagenomes</taxon>
    </lineage>
</organism>
<evidence type="ECO:0000313" key="1">
    <source>
        <dbReference type="EMBL" id="GAG98072.1"/>
    </source>
</evidence>
<comment type="caution">
    <text evidence="1">The sequence shown here is derived from an EMBL/GenBank/DDBJ whole genome shotgun (WGS) entry which is preliminary data.</text>
</comment>